<dbReference type="HAMAP" id="MF_00984">
    <property type="entry name" value="SSB"/>
    <property type="match status" value="1"/>
</dbReference>
<organism evidence="5 6">
    <name type="scientific">Parafrankia irregularis</name>
    <dbReference type="NCBI Taxonomy" id="795642"/>
    <lineage>
        <taxon>Bacteria</taxon>
        <taxon>Bacillati</taxon>
        <taxon>Actinomycetota</taxon>
        <taxon>Actinomycetes</taxon>
        <taxon>Frankiales</taxon>
        <taxon>Frankiaceae</taxon>
        <taxon>Parafrankia</taxon>
    </lineage>
</organism>
<dbReference type="RefSeq" id="WP_091285377.1">
    <property type="nucleotide sequence ID" value="NZ_FAOZ01000040.1"/>
</dbReference>
<evidence type="ECO:0000256" key="4">
    <source>
        <dbReference type="SAM" id="MobiDB-lite"/>
    </source>
</evidence>
<accession>A0A0S4QZ13</accession>
<feature type="region of interest" description="Disordered" evidence="4">
    <location>
        <begin position="121"/>
        <end position="157"/>
    </location>
</feature>
<keyword evidence="1 2" id="KW-0238">DNA-binding</keyword>
<dbReference type="EMBL" id="FAOZ01000040">
    <property type="protein sequence ID" value="CUU60457.1"/>
    <property type="molecule type" value="Genomic_DNA"/>
</dbReference>
<evidence type="ECO:0000313" key="5">
    <source>
        <dbReference type="EMBL" id="CUU60457.1"/>
    </source>
</evidence>
<comment type="caution">
    <text evidence="2">Lacks conserved residue(s) required for the propagation of feature annotation.</text>
</comment>
<dbReference type="SUPFAM" id="SSF50249">
    <property type="entry name" value="Nucleic acid-binding proteins"/>
    <property type="match status" value="1"/>
</dbReference>
<reference evidence="6" key="1">
    <citation type="submission" date="2015-11" db="EMBL/GenBank/DDBJ databases">
        <authorList>
            <person name="Varghese N."/>
        </authorList>
    </citation>
    <scope>NUCLEOTIDE SEQUENCE [LARGE SCALE GENOMIC DNA]</scope>
    <source>
        <strain evidence="6">DSM 45899</strain>
    </source>
</reference>
<gene>
    <name evidence="5" type="ORF">Ga0074812_14033</name>
</gene>
<dbReference type="Gene3D" id="2.40.50.140">
    <property type="entry name" value="Nucleic acid-binding proteins"/>
    <property type="match status" value="1"/>
</dbReference>
<evidence type="ECO:0000313" key="6">
    <source>
        <dbReference type="Proteomes" id="UP000198802"/>
    </source>
</evidence>
<dbReference type="NCBIfam" id="TIGR00621">
    <property type="entry name" value="ssb"/>
    <property type="match status" value="1"/>
</dbReference>
<keyword evidence="6" id="KW-1185">Reference proteome</keyword>
<evidence type="ECO:0000256" key="2">
    <source>
        <dbReference type="HAMAP-Rule" id="MF_00984"/>
    </source>
</evidence>
<proteinExistence type="inferred from homology"/>
<dbReference type="AlphaFoldDB" id="A0A0S4QZ13"/>
<sequence length="157" mass="17113">MANETPLTVVGNLTADPELKFTPAGVAMCRFTVASTPRRFDKTTNQWADSDPMFLTCTAWRTAAEHVSESLAKGIRVIVTGRLRQHHWTTDAGEHRSMFGLDVDEVGPSLLFTTATVTRATRGAARTEDPWSTAAPARTGGSANDRTEQGYSEEPPF</sequence>
<dbReference type="PROSITE" id="PS50935">
    <property type="entry name" value="SSB"/>
    <property type="match status" value="1"/>
</dbReference>
<dbReference type="InterPro" id="IPR000424">
    <property type="entry name" value="Primosome_PriB/ssb"/>
</dbReference>
<dbReference type="Proteomes" id="UP000198802">
    <property type="component" value="Unassembled WGS sequence"/>
</dbReference>
<dbReference type="GO" id="GO:0003697">
    <property type="term" value="F:single-stranded DNA binding"/>
    <property type="evidence" value="ECO:0007669"/>
    <property type="project" value="UniProtKB-UniRule"/>
</dbReference>
<evidence type="ECO:0000256" key="1">
    <source>
        <dbReference type="ARBA" id="ARBA00023125"/>
    </source>
</evidence>
<protein>
    <recommendedName>
        <fullName evidence="2 3">Single-stranded DNA-binding protein</fullName>
        <shortName evidence="2">SSB</shortName>
    </recommendedName>
</protein>
<evidence type="ECO:0000256" key="3">
    <source>
        <dbReference type="RuleBase" id="RU000524"/>
    </source>
</evidence>
<comment type="subunit">
    <text evidence="2">Homotetramer.</text>
</comment>
<dbReference type="CDD" id="cd04496">
    <property type="entry name" value="SSB_OBF"/>
    <property type="match status" value="1"/>
</dbReference>
<dbReference type="GO" id="GO:0006260">
    <property type="term" value="P:DNA replication"/>
    <property type="evidence" value="ECO:0007669"/>
    <property type="project" value="InterPro"/>
</dbReference>
<dbReference type="Pfam" id="PF00436">
    <property type="entry name" value="SSB"/>
    <property type="match status" value="1"/>
</dbReference>
<dbReference type="InterPro" id="IPR011344">
    <property type="entry name" value="ssDNA-bd"/>
</dbReference>
<name>A0A0S4QZ13_9ACTN</name>
<dbReference type="InterPro" id="IPR012340">
    <property type="entry name" value="NA-bd_OB-fold"/>
</dbReference>